<dbReference type="AlphaFoldDB" id="A0A2P5HHH9"/>
<evidence type="ECO:0000256" key="1">
    <source>
        <dbReference type="ARBA" id="ARBA00022741"/>
    </source>
</evidence>
<comment type="caution">
    <text evidence="5">The sequence shown here is derived from an EMBL/GenBank/DDBJ whole genome shotgun (WGS) entry which is preliminary data.</text>
</comment>
<dbReference type="GO" id="GO:0004674">
    <property type="term" value="F:protein serine/threonine kinase activity"/>
    <property type="evidence" value="ECO:0007669"/>
    <property type="project" value="TreeGrafter"/>
</dbReference>
<name>A0A2P5HHH9_DIAHE</name>
<dbReference type="InParanoid" id="A0A2P5HHH9"/>
<feature type="domain" description="Protein kinase" evidence="4">
    <location>
        <begin position="237"/>
        <end position="529"/>
    </location>
</feature>
<dbReference type="GO" id="GO:0005524">
    <property type="term" value="F:ATP binding"/>
    <property type="evidence" value="ECO:0007669"/>
    <property type="project" value="UniProtKB-KW"/>
</dbReference>
<evidence type="ECO:0000313" key="6">
    <source>
        <dbReference type="Proteomes" id="UP000094444"/>
    </source>
</evidence>
<gene>
    <name evidence="5" type="ORF">DHEL01_v211907</name>
</gene>
<keyword evidence="2" id="KW-0067">ATP-binding</keyword>
<dbReference type="CDD" id="cd00180">
    <property type="entry name" value="PKc"/>
    <property type="match status" value="1"/>
</dbReference>
<dbReference type="GO" id="GO:0035556">
    <property type="term" value="P:intracellular signal transduction"/>
    <property type="evidence" value="ECO:0007669"/>
    <property type="project" value="TreeGrafter"/>
</dbReference>
<dbReference type="Gene3D" id="1.10.510.10">
    <property type="entry name" value="Transferase(Phosphotransferase) domain 1"/>
    <property type="match status" value="1"/>
</dbReference>
<proteinExistence type="predicted"/>
<dbReference type="Proteomes" id="UP000094444">
    <property type="component" value="Unassembled WGS sequence"/>
</dbReference>
<evidence type="ECO:0000256" key="2">
    <source>
        <dbReference type="ARBA" id="ARBA00022840"/>
    </source>
</evidence>
<protein>
    <submittedName>
        <fullName evidence="5">Mitogen-activated protein kinase kinase</fullName>
    </submittedName>
</protein>
<dbReference type="EMBL" id="MAVT02002058">
    <property type="protein sequence ID" value="POS69699.1"/>
    <property type="molecule type" value="Genomic_DNA"/>
</dbReference>
<dbReference type="Pfam" id="PF00069">
    <property type="entry name" value="Pkinase"/>
    <property type="match status" value="1"/>
</dbReference>
<dbReference type="InterPro" id="IPR008271">
    <property type="entry name" value="Ser/Thr_kinase_AS"/>
</dbReference>
<evidence type="ECO:0000313" key="5">
    <source>
        <dbReference type="EMBL" id="POS69699.1"/>
    </source>
</evidence>
<dbReference type="STRING" id="158607.A0A2P5HHH9"/>
<keyword evidence="6" id="KW-1185">Reference proteome</keyword>
<sequence length="530" mass="58505">MAARIPDVSRTADSDGTDGAETNAFNESHFSRLEKQGIIKSATPSIIADTNAFNESHFHRLREQGVIDTDPFSQDAGGDAIPPRLGIHQLELEQAPQLRVLFQEYEGGTKVTLTAETTKELPVGADGTQIVLGAMHSRAEIAWSCKAHHINITMFPIPWKDDILLYNKGMCVLFLESIPNGLDVFEVQPKNSAQQQITNIIRPTAVDVDMLTSTGLGQNQTLNVVNSATGQLEYSIKCIDQYLKRSNYTDVFKAVWKDGSSPPVVVAVKLHKIVAAAEPKDISAAARRWKRELEAQRHLEHPCIANLLAFDSRLLALVIEHRDAHDLSTPYWCCPSGSRYFRGSLDDACHILADISSALAYLADQDIVHNDIKAGNILYRAADPTGSGYKASAVVIDFGVSRNVKTELNDFGGGSPWYLPNEWLTHRIRNPPADVFSLGVVMLYLLRCITLPDKGRAWNVNAIQQHEPEAIASMKAWLAYIRRRCDGLSGSGASSKETKLRSLVRQMLDDDEDTRISACDLADQTAEWAS</sequence>
<dbReference type="SMART" id="SM00220">
    <property type="entry name" value="S_TKc"/>
    <property type="match status" value="1"/>
</dbReference>
<dbReference type="GO" id="GO:0005737">
    <property type="term" value="C:cytoplasm"/>
    <property type="evidence" value="ECO:0007669"/>
    <property type="project" value="TreeGrafter"/>
</dbReference>
<dbReference type="SUPFAM" id="SSF56112">
    <property type="entry name" value="Protein kinase-like (PK-like)"/>
    <property type="match status" value="1"/>
</dbReference>
<reference evidence="5" key="1">
    <citation type="submission" date="2017-09" db="EMBL/GenBank/DDBJ databases">
        <title>Polyketide synthases of a Diaporthe helianthi virulent isolate.</title>
        <authorList>
            <person name="Baroncelli R."/>
        </authorList>
    </citation>
    <scope>NUCLEOTIDE SEQUENCE [LARGE SCALE GENOMIC DNA]</scope>
    <source>
        <strain evidence="5">7/96</strain>
    </source>
</reference>
<accession>A0A2P5HHH9</accession>
<evidence type="ECO:0000256" key="3">
    <source>
        <dbReference type="SAM" id="MobiDB-lite"/>
    </source>
</evidence>
<keyword evidence="5" id="KW-0808">Transferase</keyword>
<organism evidence="5 6">
    <name type="scientific">Diaporthe helianthi</name>
    <dbReference type="NCBI Taxonomy" id="158607"/>
    <lineage>
        <taxon>Eukaryota</taxon>
        <taxon>Fungi</taxon>
        <taxon>Dikarya</taxon>
        <taxon>Ascomycota</taxon>
        <taxon>Pezizomycotina</taxon>
        <taxon>Sordariomycetes</taxon>
        <taxon>Sordariomycetidae</taxon>
        <taxon>Diaporthales</taxon>
        <taxon>Diaporthaceae</taxon>
        <taxon>Diaporthe</taxon>
    </lineage>
</organism>
<dbReference type="PANTHER" id="PTHR24346:SF30">
    <property type="entry name" value="MATERNAL EMBRYONIC LEUCINE ZIPPER KINASE"/>
    <property type="match status" value="1"/>
</dbReference>
<dbReference type="PROSITE" id="PS50011">
    <property type="entry name" value="PROTEIN_KINASE_DOM"/>
    <property type="match status" value="1"/>
</dbReference>
<dbReference type="PANTHER" id="PTHR24346">
    <property type="entry name" value="MAP/MICROTUBULE AFFINITY-REGULATING KINASE"/>
    <property type="match status" value="1"/>
</dbReference>
<keyword evidence="5" id="KW-0418">Kinase</keyword>
<dbReference type="PROSITE" id="PS00108">
    <property type="entry name" value="PROTEIN_KINASE_ST"/>
    <property type="match status" value="1"/>
</dbReference>
<dbReference type="InterPro" id="IPR011009">
    <property type="entry name" value="Kinase-like_dom_sf"/>
</dbReference>
<evidence type="ECO:0000259" key="4">
    <source>
        <dbReference type="PROSITE" id="PS50011"/>
    </source>
</evidence>
<keyword evidence="1" id="KW-0547">Nucleotide-binding</keyword>
<feature type="region of interest" description="Disordered" evidence="3">
    <location>
        <begin position="1"/>
        <end position="26"/>
    </location>
</feature>
<dbReference type="OrthoDB" id="1668230at2759"/>
<dbReference type="InterPro" id="IPR000719">
    <property type="entry name" value="Prot_kinase_dom"/>
</dbReference>